<organism evidence="2 3">
    <name type="scientific">Acinetobacter oleivorans</name>
    <dbReference type="NCBI Taxonomy" id="1148157"/>
    <lineage>
        <taxon>Bacteria</taxon>
        <taxon>Pseudomonadati</taxon>
        <taxon>Pseudomonadota</taxon>
        <taxon>Gammaproteobacteria</taxon>
        <taxon>Moraxellales</taxon>
        <taxon>Moraxellaceae</taxon>
        <taxon>Acinetobacter</taxon>
    </lineage>
</organism>
<feature type="domain" description="Shedu protein SduA C-terminal" evidence="1">
    <location>
        <begin position="19"/>
        <end position="163"/>
    </location>
</feature>
<comment type="caution">
    <text evidence="2">The sequence shown here is derived from an EMBL/GenBank/DDBJ whole genome shotgun (WGS) entry which is preliminary data.</text>
</comment>
<dbReference type="InterPro" id="IPR025359">
    <property type="entry name" value="SduA_C"/>
</dbReference>
<dbReference type="EMBL" id="JADAZL010000002">
    <property type="protein sequence ID" value="MBE2164288.1"/>
    <property type="molecule type" value="Genomic_DNA"/>
</dbReference>
<keyword evidence="3" id="KW-1185">Reference proteome</keyword>
<reference evidence="3" key="1">
    <citation type="submission" date="2023-07" db="EMBL/GenBank/DDBJ databases">
        <title>Acinetobacter oleivorans assembled AC1583.</title>
        <authorList>
            <person name="Yeo C.C."/>
        </authorList>
    </citation>
    <scope>NUCLEOTIDE SEQUENCE [LARGE SCALE GENOMIC DNA]</scope>
    <source>
        <strain evidence="3">AC1583</strain>
    </source>
</reference>
<dbReference type="Pfam" id="PF14082">
    <property type="entry name" value="SduA_C"/>
    <property type="match status" value="1"/>
</dbReference>
<dbReference type="RefSeq" id="WP_192833988.1">
    <property type="nucleotide sequence ID" value="NZ_JADAZL010000002.1"/>
</dbReference>
<gene>
    <name evidence="2" type="ORF">IIQ43_07025</name>
</gene>
<sequence length="213" mass="25648">MVFDLVKVKEQLKNARATSSERQLLQLLKENSFLFSELFSRHWGIQPIFSEVSFGNNFRCDFCWLNDNSDGPEWVLVEIEKPNVRLFNQKNEPSAELNHGIEQVKSWQRYFNIHPAEKSRIFGAVSKFRYILVIGEKNDWEQKEASLWRTFENQNNISIEIRSMDIFDRAIENYEKIPNHYWSFEENSNVLNSTKLQSYWEKYPYIMRWRTML</sequence>
<evidence type="ECO:0000259" key="1">
    <source>
        <dbReference type="Pfam" id="PF14082"/>
    </source>
</evidence>
<evidence type="ECO:0000313" key="3">
    <source>
        <dbReference type="Proteomes" id="UP000619170"/>
    </source>
</evidence>
<proteinExistence type="predicted"/>
<evidence type="ECO:0000313" key="2">
    <source>
        <dbReference type="EMBL" id="MBE2164288.1"/>
    </source>
</evidence>
<protein>
    <submittedName>
        <fullName evidence="2">DUF4263 domain-containing protein</fullName>
    </submittedName>
</protein>
<dbReference type="Proteomes" id="UP000619170">
    <property type="component" value="Unassembled WGS sequence"/>
</dbReference>
<accession>A0ABR9NHA2</accession>
<name>A0ABR9NHA2_9GAMM</name>